<dbReference type="PANTHER" id="PTHR43649">
    <property type="entry name" value="ARABINOSE-BINDING PROTEIN-RELATED"/>
    <property type="match status" value="1"/>
</dbReference>
<dbReference type="InterPro" id="IPR006311">
    <property type="entry name" value="TAT_signal"/>
</dbReference>
<dbReference type="Proteomes" id="UP000596145">
    <property type="component" value="Chromosome"/>
</dbReference>
<dbReference type="PANTHER" id="PTHR43649:SF30">
    <property type="entry name" value="ABC TRANSPORTER SUBSTRATE-BINDING PROTEIN"/>
    <property type="match status" value="1"/>
</dbReference>
<dbReference type="GeneID" id="92759878"/>
<accession>A0A7T4EEH4</accession>
<name>A0A7T4EEH4_9CORY</name>
<proteinExistence type="predicted"/>
<dbReference type="InterPro" id="IPR006059">
    <property type="entry name" value="SBP"/>
</dbReference>
<reference evidence="2 4" key="1">
    <citation type="submission" date="2020-12" db="EMBL/GenBank/DDBJ databases">
        <title>FDA dAtabase for Regulatory Grade micrObial Sequences (FDA-ARGOS): Supporting development and validation of Infectious Disease Dx tests.</title>
        <authorList>
            <person name="Sproer C."/>
            <person name="Gronow S."/>
            <person name="Severitt S."/>
            <person name="Schroder I."/>
            <person name="Tallon L."/>
            <person name="Sadzewicz L."/>
            <person name="Zhao X."/>
            <person name="Boylan J."/>
            <person name="Ott S."/>
            <person name="Bowen H."/>
            <person name="Vavikolanu K."/>
            <person name="Mehta A."/>
            <person name="Aluvathingal J."/>
            <person name="Nadendla S."/>
            <person name="Lowell S."/>
            <person name="Myers T."/>
            <person name="Yan Y."/>
            <person name="Sichtig H."/>
        </authorList>
    </citation>
    <scope>NUCLEOTIDE SEQUENCE [LARGE SCALE GENOMIC DNA]</scope>
    <source>
        <strain evidence="2 4">FDAARGOS_1053</strain>
        <strain evidence="3">FDAARGOS_1191</strain>
    </source>
</reference>
<gene>
    <name evidence="2" type="ORF">I6I10_10515</name>
    <name evidence="3" type="ORF">I6J21_05625</name>
</gene>
<dbReference type="Gene3D" id="3.40.190.10">
    <property type="entry name" value="Periplasmic binding protein-like II"/>
    <property type="match status" value="1"/>
</dbReference>
<dbReference type="CDD" id="cd14748">
    <property type="entry name" value="PBP2_UgpB"/>
    <property type="match status" value="1"/>
</dbReference>
<evidence type="ECO:0000313" key="4">
    <source>
        <dbReference type="Proteomes" id="UP000596145"/>
    </source>
</evidence>
<feature type="region of interest" description="Disordered" evidence="1">
    <location>
        <begin position="35"/>
        <end position="54"/>
    </location>
</feature>
<protein>
    <submittedName>
        <fullName evidence="2">ABC transporter substrate-binding protein</fullName>
    </submittedName>
</protein>
<dbReference type="PROSITE" id="PS51318">
    <property type="entry name" value="TAT"/>
    <property type="match status" value="1"/>
</dbReference>
<dbReference type="AlphaFoldDB" id="A0A7T4EEH4"/>
<dbReference type="Proteomes" id="UP000617681">
    <property type="component" value="Chromosome"/>
</dbReference>
<evidence type="ECO:0000256" key="1">
    <source>
        <dbReference type="SAM" id="MobiDB-lite"/>
    </source>
</evidence>
<dbReference type="Pfam" id="PF13416">
    <property type="entry name" value="SBP_bac_8"/>
    <property type="match status" value="1"/>
</dbReference>
<dbReference type="SUPFAM" id="SSF53850">
    <property type="entry name" value="Periplasmic binding protein-like II"/>
    <property type="match status" value="1"/>
</dbReference>
<evidence type="ECO:0000313" key="3">
    <source>
        <dbReference type="EMBL" id="QRP71597.1"/>
    </source>
</evidence>
<dbReference type="EMBL" id="CP069534">
    <property type="protein sequence ID" value="QRP71597.1"/>
    <property type="molecule type" value="Genomic_DNA"/>
</dbReference>
<dbReference type="RefSeq" id="WP_005392280.1">
    <property type="nucleotide sequence ID" value="NZ_CP066007.1"/>
</dbReference>
<dbReference type="InterPro" id="IPR050490">
    <property type="entry name" value="Bact_solute-bd_prot1"/>
</dbReference>
<evidence type="ECO:0000313" key="2">
    <source>
        <dbReference type="EMBL" id="QQB45892.1"/>
    </source>
</evidence>
<sequence length="439" mass="47387">MNPLNIEISRRKALGLGVMGATALGLASCAGGSTSAAGGGGQEGNGTLQFWSNHPASSKDMEQEMIDAFMAENPDIPVELVSAGANYEELAQKFNAALAGGDLPDVIVASDVTWFNFAFNEATTPLDDLWKEVGTDQDSYVDTLREDYAYDGKHYGVPYCRSTCLMYFNTDILAKAGLPTDRGPKTWQEFAEWAPKLVEANGGKPAVVVPDGSNYLDWYFQGMIWTFGGAYSKEWEPTFTDPKSIEAGEFLKEMVGKRYIDVQTDPTVQFGAGNAAGLLESTGSLQGLNKTATIPFITTYLPGPTPGCPTGGAGLAVANGISDERKRNAVKFIDFMTNVENTVKFSQATGYMPVRKEAIEHPDEKAYLKDNPNAQTAIKQLAENTAPQDYARVFVPGGGARIGGALDRITVGQEDVTAVFEDLQKETQKTIDQQITPFL</sequence>
<dbReference type="OrthoDB" id="2510110at2"/>
<dbReference type="EMBL" id="CP066007">
    <property type="protein sequence ID" value="QQB45892.1"/>
    <property type="molecule type" value="Genomic_DNA"/>
</dbReference>
<organism evidence="2 4">
    <name type="scientific">Corynebacterium glucuronolyticum</name>
    <dbReference type="NCBI Taxonomy" id="39791"/>
    <lineage>
        <taxon>Bacteria</taxon>
        <taxon>Bacillati</taxon>
        <taxon>Actinomycetota</taxon>
        <taxon>Actinomycetes</taxon>
        <taxon>Mycobacteriales</taxon>
        <taxon>Corynebacteriaceae</taxon>
        <taxon>Corynebacterium</taxon>
    </lineage>
</organism>